<accession>A0A6A5ATK9</accession>
<proteinExistence type="predicted"/>
<feature type="non-terminal residue" evidence="1">
    <location>
        <position position="1"/>
    </location>
</feature>
<dbReference type="Proteomes" id="UP000469452">
    <property type="component" value="Unassembled WGS sequence"/>
</dbReference>
<evidence type="ECO:0000313" key="1">
    <source>
        <dbReference type="EMBL" id="KAF0775097.1"/>
    </source>
</evidence>
<dbReference type="EMBL" id="VJMI01002278">
    <property type="protein sequence ID" value="KAF0775097.1"/>
    <property type="molecule type" value="Genomic_DNA"/>
</dbReference>
<reference evidence="1 2" key="1">
    <citation type="submission" date="2019-06" db="EMBL/GenBank/DDBJ databases">
        <title>Genomics analysis of Aphanomyces spp. identifies a new class of oomycete effector associated with host adaptation.</title>
        <authorList>
            <person name="Gaulin E."/>
        </authorList>
    </citation>
    <scope>NUCLEOTIDE SEQUENCE [LARGE SCALE GENOMIC DNA]</scope>
    <source>
        <strain evidence="1 2">E</strain>
    </source>
</reference>
<name>A0A6A5ATK9_APHAT</name>
<dbReference type="AlphaFoldDB" id="A0A6A5ATK9"/>
<comment type="caution">
    <text evidence="1">The sequence shown here is derived from an EMBL/GenBank/DDBJ whole genome shotgun (WGS) entry which is preliminary data.</text>
</comment>
<organism evidence="1 2">
    <name type="scientific">Aphanomyces astaci</name>
    <name type="common">Crayfish plague agent</name>
    <dbReference type="NCBI Taxonomy" id="112090"/>
    <lineage>
        <taxon>Eukaryota</taxon>
        <taxon>Sar</taxon>
        <taxon>Stramenopiles</taxon>
        <taxon>Oomycota</taxon>
        <taxon>Saprolegniomycetes</taxon>
        <taxon>Saprolegniales</taxon>
        <taxon>Verrucalvaceae</taxon>
        <taxon>Aphanomyces</taxon>
    </lineage>
</organism>
<gene>
    <name evidence="1" type="ORF">AaE_001203</name>
</gene>
<evidence type="ECO:0000313" key="2">
    <source>
        <dbReference type="Proteomes" id="UP000469452"/>
    </source>
</evidence>
<sequence length="127" mass="13397">VLRCFPHCCPEHTESPFCASSLGVDVAGSVKFLQQAIVLLHFEASYEPAIDCGDLLDAHHIESSLRTDSNPRGEWIPTDAVAIHVSWMTTSSSSTTSTLRKGGTIGGWVGRLPSNGAAGTASRSLAS</sequence>
<protein>
    <submittedName>
        <fullName evidence="1">Uncharacterized protein</fullName>
    </submittedName>
</protein>